<keyword evidence="1 2" id="KW-0808">Transferase</keyword>
<dbReference type="Proteomes" id="UP000333828">
    <property type="component" value="Unassembled WGS sequence"/>
</dbReference>
<dbReference type="Gene3D" id="3.40.50.10540">
    <property type="entry name" value="Crotonobetainyl-coa:carnitine coa-transferase, domain 1"/>
    <property type="match status" value="1"/>
</dbReference>
<dbReference type="SUPFAM" id="SSF89796">
    <property type="entry name" value="CoA-transferase family III (CaiB/BaiF)"/>
    <property type="match status" value="1"/>
</dbReference>
<dbReference type="InterPro" id="IPR023606">
    <property type="entry name" value="CoA-Trfase_III_dom_1_sf"/>
</dbReference>
<dbReference type="GO" id="GO:0008410">
    <property type="term" value="F:CoA-transferase activity"/>
    <property type="evidence" value="ECO:0007669"/>
    <property type="project" value="TreeGrafter"/>
</dbReference>
<gene>
    <name evidence="2" type="primary">uctC_1</name>
    <name evidence="2" type="ORF">PIN31115_00008</name>
</gene>
<keyword evidence="3" id="KW-1185">Reference proteome</keyword>
<accession>A0A5E4R7X2</accession>
<reference evidence="2 3" key="1">
    <citation type="submission" date="2019-08" db="EMBL/GenBank/DDBJ databases">
        <authorList>
            <person name="Peeters C."/>
        </authorList>
    </citation>
    <scope>NUCLEOTIDE SEQUENCE [LARGE SCALE GENOMIC DNA]</scope>
    <source>
        <strain evidence="2 3">LMG 31115</strain>
    </source>
</reference>
<sequence>MKRDSQDSHLSSTVTQDATAATAAGPLDGVRVLDLSAYIAGPYGCTLLADQGAEVIKIEPPTGDNLRKYPSTLASESRAFLGVNRGKRGLVLDLKQPEALAVLRRLVESADVLVHNFRPSVPARLGIAYEQLCEVNPRLIYCAVTGYGETGPNKDKAGYDQVLQTMTGMCAMQGKADGPPEILYGSVVDYYAASLVAAGVSSALFARERTGQGQYVGVSLLRSALAMQSARMIWADDEPREVGRDMRSGGITGIHPTRDGYLYISANTPHFWQALCEKTGMAALGADERYDSVRKRAQHRDEIVPQLHAALQAHGAREWEAIFGDAVPCAAARRIEDMFDDPQVDAEAMVQHYTYAGTNGDLGYRGFRQPIRFGAGASDNGNAPVSRAAPAFGQHSDEVLRDLGLTDTDIAALRKTEAVQ</sequence>
<dbReference type="RefSeq" id="WP_150682425.1">
    <property type="nucleotide sequence ID" value="NZ_CABPSI010000001.1"/>
</dbReference>
<dbReference type="InterPro" id="IPR044855">
    <property type="entry name" value="CoA-Trfase_III_dom3_sf"/>
</dbReference>
<evidence type="ECO:0000313" key="2">
    <source>
        <dbReference type="EMBL" id="VVD59255.1"/>
    </source>
</evidence>
<dbReference type="PANTHER" id="PTHR48207:SF4">
    <property type="entry name" value="BLL6097 PROTEIN"/>
    <property type="match status" value="1"/>
</dbReference>
<dbReference type="PANTHER" id="PTHR48207">
    <property type="entry name" value="SUCCINATE--HYDROXYMETHYLGLUTARATE COA-TRANSFERASE"/>
    <property type="match status" value="1"/>
</dbReference>
<dbReference type="EC" id="2.8.3.19" evidence="2"/>
<proteinExistence type="predicted"/>
<dbReference type="EMBL" id="CABPSI010000001">
    <property type="protein sequence ID" value="VVD59255.1"/>
    <property type="molecule type" value="Genomic_DNA"/>
</dbReference>
<evidence type="ECO:0000313" key="3">
    <source>
        <dbReference type="Proteomes" id="UP000333828"/>
    </source>
</evidence>
<dbReference type="AlphaFoldDB" id="A0A5E4R7X2"/>
<organism evidence="2 3">
    <name type="scientific">Pandoraea iniqua</name>
    <dbReference type="NCBI Taxonomy" id="2508288"/>
    <lineage>
        <taxon>Bacteria</taxon>
        <taxon>Pseudomonadati</taxon>
        <taxon>Pseudomonadota</taxon>
        <taxon>Betaproteobacteria</taxon>
        <taxon>Burkholderiales</taxon>
        <taxon>Burkholderiaceae</taxon>
        <taxon>Pandoraea</taxon>
    </lineage>
</organism>
<dbReference type="InterPro" id="IPR003673">
    <property type="entry name" value="CoA-Trfase_fam_III"/>
</dbReference>
<protein>
    <submittedName>
        <fullName evidence="2">Acetyl-CoA:oxalate CoA-transferase</fullName>
        <ecNumber evidence="2">2.8.3.19</ecNumber>
    </submittedName>
</protein>
<dbReference type="Pfam" id="PF02515">
    <property type="entry name" value="CoA_transf_3"/>
    <property type="match status" value="1"/>
</dbReference>
<dbReference type="InterPro" id="IPR050483">
    <property type="entry name" value="CoA-transferase_III_domain"/>
</dbReference>
<evidence type="ECO:0000256" key="1">
    <source>
        <dbReference type="ARBA" id="ARBA00022679"/>
    </source>
</evidence>
<dbReference type="Gene3D" id="3.30.1540.10">
    <property type="entry name" value="formyl-coa transferase, domain 3"/>
    <property type="match status" value="1"/>
</dbReference>
<name>A0A5E4R7X2_9BURK</name>